<accession>A0A4R2P951</accession>
<evidence type="ECO:0000256" key="1">
    <source>
        <dbReference type="ARBA" id="ARBA00023015"/>
    </source>
</evidence>
<name>A0A4R2P951_9BACL</name>
<proteinExistence type="predicted"/>
<evidence type="ECO:0000313" key="6">
    <source>
        <dbReference type="Proteomes" id="UP000295416"/>
    </source>
</evidence>
<dbReference type="Gene3D" id="3.40.1410.10">
    <property type="entry name" value="Chorismate lyase-like"/>
    <property type="match status" value="2"/>
</dbReference>
<dbReference type="InterPro" id="IPR036390">
    <property type="entry name" value="WH_DNA-bd_sf"/>
</dbReference>
<evidence type="ECO:0000313" key="5">
    <source>
        <dbReference type="EMBL" id="TCP31539.1"/>
    </source>
</evidence>
<dbReference type="PANTHER" id="PTHR44846:SF1">
    <property type="entry name" value="MANNOSYL-D-GLYCERATE TRANSPORT_METABOLISM SYSTEM REPRESSOR MNGR-RELATED"/>
    <property type="match status" value="1"/>
</dbReference>
<dbReference type="SUPFAM" id="SSF64288">
    <property type="entry name" value="Chorismate lyase-like"/>
    <property type="match status" value="1"/>
</dbReference>
<dbReference type="GO" id="GO:0003700">
    <property type="term" value="F:DNA-binding transcription factor activity"/>
    <property type="evidence" value="ECO:0007669"/>
    <property type="project" value="InterPro"/>
</dbReference>
<feature type="domain" description="HTH gntR-type" evidence="4">
    <location>
        <begin position="17"/>
        <end position="83"/>
    </location>
</feature>
<dbReference type="Pfam" id="PF00392">
    <property type="entry name" value="GntR"/>
    <property type="match status" value="1"/>
</dbReference>
<dbReference type="PROSITE" id="PS50949">
    <property type="entry name" value="HTH_GNTR"/>
    <property type="match status" value="1"/>
</dbReference>
<keyword evidence="2" id="KW-0238">DNA-binding</keyword>
<gene>
    <name evidence="5" type="ORF">EV207_10228</name>
</gene>
<sequence length="236" mass="27261">MPFLEKKKKALDEKSPVPLHVQLTAILEKQIESGYFNKKIPSERELMETYHVSRSTVRVAVLTLVQEGILEKRHGKGTFVSNKPVQGWLKITNDTENSAEQDIKLLDYRRILTPDHIKLKLEYENECYYIERLMLTDQTPVAVERHYYPTEAHIKINASGSEQIISCEPVNKTDAENLKITRGMYVLSSESIMYSSNGDLVEYCKGLFRPDLSPIHLKMSRNTLTKCEKRYPIDLI</sequence>
<dbReference type="InterPro" id="IPR011663">
    <property type="entry name" value="UTRA"/>
</dbReference>
<dbReference type="PANTHER" id="PTHR44846">
    <property type="entry name" value="MANNOSYL-D-GLYCERATE TRANSPORT/METABOLISM SYSTEM REPRESSOR MNGR-RELATED"/>
    <property type="match status" value="1"/>
</dbReference>
<dbReference type="EMBL" id="SLXK01000002">
    <property type="protein sequence ID" value="TCP31539.1"/>
    <property type="molecule type" value="Genomic_DNA"/>
</dbReference>
<evidence type="ECO:0000256" key="2">
    <source>
        <dbReference type="ARBA" id="ARBA00023125"/>
    </source>
</evidence>
<dbReference type="InterPro" id="IPR036388">
    <property type="entry name" value="WH-like_DNA-bd_sf"/>
</dbReference>
<dbReference type="Gene3D" id="1.10.10.10">
    <property type="entry name" value="Winged helix-like DNA-binding domain superfamily/Winged helix DNA-binding domain"/>
    <property type="match status" value="1"/>
</dbReference>
<organism evidence="5 6">
    <name type="scientific">Scopulibacillus darangshiensis</name>
    <dbReference type="NCBI Taxonomy" id="442528"/>
    <lineage>
        <taxon>Bacteria</taxon>
        <taxon>Bacillati</taxon>
        <taxon>Bacillota</taxon>
        <taxon>Bacilli</taxon>
        <taxon>Bacillales</taxon>
        <taxon>Sporolactobacillaceae</taxon>
        <taxon>Scopulibacillus</taxon>
    </lineage>
</organism>
<keyword evidence="1" id="KW-0805">Transcription regulation</keyword>
<comment type="caution">
    <text evidence="5">The sequence shown here is derived from an EMBL/GenBank/DDBJ whole genome shotgun (WGS) entry which is preliminary data.</text>
</comment>
<dbReference type="SMART" id="SM00345">
    <property type="entry name" value="HTH_GNTR"/>
    <property type="match status" value="1"/>
</dbReference>
<reference evidence="5 6" key="1">
    <citation type="submission" date="2019-03" db="EMBL/GenBank/DDBJ databases">
        <title>Genomic Encyclopedia of Type Strains, Phase IV (KMG-IV): sequencing the most valuable type-strain genomes for metagenomic binning, comparative biology and taxonomic classification.</title>
        <authorList>
            <person name="Goeker M."/>
        </authorList>
    </citation>
    <scope>NUCLEOTIDE SEQUENCE [LARGE SCALE GENOMIC DNA]</scope>
    <source>
        <strain evidence="5 6">DSM 19377</strain>
    </source>
</reference>
<dbReference type="SMART" id="SM00866">
    <property type="entry name" value="UTRA"/>
    <property type="match status" value="1"/>
</dbReference>
<dbReference type="Proteomes" id="UP000295416">
    <property type="component" value="Unassembled WGS sequence"/>
</dbReference>
<dbReference type="Pfam" id="PF07702">
    <property type="entry name" value="UTRA"/>
    <property type="match status" value="1"/>
</dbReference>
<dbReference type="RefSeq" id="WP_132743050.1">
    <property type="nucleotide sequence ID" value="NZ_SLXK01000002.1"/>
</dbReference>
<dbReference type="GO" id="GO:0003677">
    <property type="term" value="F:DNA binding"/>
    <property type="evidence" value="ECO:0007669"/>
    <property type="project" value="UniProtKB-KW"/>
</dbReference>
<keyword evidence="3" id="KW-0804">Transcription</keyword>
<dbReference type="OrthoDB" id="9815017at2"/>
<dbReference type="InterPro" id="IPR000524">
    <property type="entry name" value="Tscrpt_reg_HTH_GntR"/>
</dbReference>
<dbReference type="GO" id="GO:0045892">
    <property type="term" value="P:negative regulation of DNA-templated transcription"/>
    <property type="evidence" value="ECO:0007669"/>
    <property type="project" value="TreeGrafter"/>
</dbReference>
<evidence type="ECO:0000256" key="3">
    <source>
        <dbReference type="ARBA" id="ARBA00023163"/>
    </source>
</evidence>
<keyword evidence="6" id="KW-1185">Reference proteome</keyword>
<dbReference type="CDD" id="cd07377">
    <property type="entry name" value="WHTH_GntR"/>
    <property type="match status" value="1"/>
</dbReference>
<dbReference type="AlphaFoldDB" id="A0A4R2P951"/>
<dbReference type="PRINTS" id="PR00035">
    <property type="entry name" value="HTHGNTR"/>
</dbReference>
<dbReference type="InterPro" id="IPR028978">
    <property type="entry name" value="Chorismate_lyase_/UTRA_dom_sf"/>
</dbReference>
<protein>
    <submittedName>
        <fullName evidence="5">GntR family transcriptional regulator</fullName>
    </submittedName>
</protein>
<evidence type="ECO:0000259" key="4">
    <source>
        <dbReference type="PROSITE" id="PS50949"/>
    </source>
</evidence>
<dbReference type="InterPro" id="IPR050679">
    <property type="entry name" value="Bact_HTH_transcr_reg"/>
</dbReference>
<dbReference type="SUPFAM" id="SSF46785">
    <property type="entry name" value="Winged helix' DNA-binding domain"/>
    <property type="match status" value="1"/>
</dbReference>